<evidence type="ECO:0000313" key="2">
    <source>
        <dbReference type="Proteomes" id="UP000728032"/>
    </source>
</evidence>
<evidence type="ECO:0000313" key="1">
    <source>
        <dbReference type="EMBL" id="CAD7656645.1"/>
    </source>
</evidence>
<sequence>VDLEQNSHRLVRSSSLYKYRSLQIHPKVTTFLNTSPTSGKLLSFRSNEYLLAVRGHLTGAKIVYKSLVSFFAYSHLPGYLIGNGETATDLQLLQNCKTAQSAVDHQNLIDKNIQSDPGIEEQT</sequence>
<name>A0A7R9MAJ1_9ACAR</name>
<gene>
    <name evidence="1" type="ORF">ONB1V03_LOCUS13281</name>
</gene>
<organism evidence="1">
    <name type="scientific">Oppiella nova</name>
    <dbReference type="NCBI Taxonomy" id="334625"/>
    <lineage>
        <taxon>Eukaryota</taxon>
        <taxon>Metazoa</taxon>
        <taxon>Ecdysozoa</taxon>
        <taxon>Arthropoda</taxon>
        <taxon>Chelicerata</taxon>
        <taxon>Arachnida</taxon>
        <taxon>Acari</taxon>
        <taxon>Acariformes</taxon>
        <taxon>Sarcoptiformes</taxon>
        <taxon>Oribatida</taxon>
        <taxon>Brachypylina</taxon>
        <taxon>Oppioidea</taxon>
        <taxon>Oppiidae</taxon>
        <taxon>Oppiella</taxon>
    </lineage>
</organism>
<dbReference type="EMBL" id="OC926321">
    <property type="protein sequence ID" value="CAD7656645.1"/>
    <property type="molecule type" value="Genomic_DNA"/>
</dbReference>
<keyword evidence="2" id="KW-1185">Reference proteome</keyword>
<reference evidence="1" key="1">
    <citation type="submission" date="2020-11" db="EMBL/GenBank/DDBJ databases">
        <authorList>
            <person name="Tran Van P."/>
        </authorList>
    </citation>
    <scope>NUCLEOTIDE SEQUENCE</scope>
</reference>
<dbReference type="EMBL" id="CAJPVJ010011496">
    <property type="protein sequence ID" value="CAG2173832.1"/>
    <property type="molecule type" value="Genomic_DNA"/>
</dbReference>
<proteinExistence type="predicted"/>
<feature type="non-terminal residue" evidence="1">
    <location>
        <position position="1"/>
    </location>
</feature>
<accession>A0A7R9MAJ1</accession>
<dbReference type="Proteomes" id="UP000728032">
    <property type="component" value="Unassembled WGS sequence"/>
</dbReference>
<dbReference type="AlphaFoldDB" id="A0A7R9MAJ1"/>
<protein>
    <submittedName>
        <fullName evidence="1">Uncharacterized protein</fullName>
    </submittedName>
</protein>
<feature type="non-terminal residue" evidence="1">
    <location>
        <position position="123"/>
    </location>
</feature>